<keyword evidence="2" id="KW-1185">Reference proteome</keyword>
<name>A0A7W7V990_9ACTN</name>
<accession>A0A7W7V990</accession>
<protein>
    <submittedName>
        <fullName evidence="1">Uncharacterized protein</fullName>
    </submittedName>
</protein>
<evidence type="ECO:0000313" key="2">
    <source>
        <dbReference type="Proteomes" id="UP000579523"/>
    </source>
</evidence>
<reference evidence="1 2" key="1">
    <citation type="submission" date="2020-08" db="EMBL/GenBank/DDBJ databases">
        <title>Genomic Encyclopedia of Type Strains, Phase III (KMG-III): the genomes of soil and plant-associated and newly described type strains.</title>
        <authorList>
            <person name="Whitman W."/>
        </authorList>
    </citation>
    <scope>NUCLEOTIDE SEQUENCE [LARGE SCALE GENOMIC DNA]</scope>
    <source>
        <strain evidence="1 2">CECT 3273</strain>
    </source>
</reference>
<comment type="caution">
    <text evidence="1">The sequence shown here is derived from an EMBL/GenBank/DDBJ whole genome shotgun (WGS) entry which is preliminary data.</text>
</comment>
<dbReference type="EMBL" id="JACHJI010000012">
    <property type="protein sequence ID" value="MBB4901681.1"/>
    <property type="molecule type" value="Genomic_DNA"/>
</dbReference>
<dbReference type="Proteomes" id="UP000579523">
    <property type="component" value="Unassembled WGS sequence"/>
</dbReference>
<evidence type="ECO:0000313" key="1">
    <source>
        <dbReference type="EMBL" id="MBB4901681.1"/>
    </source>
</evidence>
<dbReference type="RefSeq" id="WP_229890169.1">
    <property type="nucleotide sequence ID" value="NZ_BMTK01000028.1"/>
</dbReference>
<proteinExistence type="predicted"/>
<sequence>MTKIPPRSPNCNPHAERFVRSVREECTNRLLLYDRGQLAPLDDPNVIPLLARQIQRRQAVSGLVNEYRPAG</sequence>
<gene>
    <name evidence="1" type="ORF">FHS37_005772</name>
</gene>
<dbReference type="AlphaFoldDB" id="A0A7W7V990"/>
<organism evidence="1 2">
    <name type="scientific">Streptomyces griseomycini</name>
    <dbReference type="NCBI Taxonomy" id="66895"/>
    <lineage>
        <taxon>Bacteria</taxon>
        <taxon>Bacillati</taxon>
        <taxon>Actinomycetota</taxon>
        <taxon>Actinomycetes</taxon>
        <taxon>Kitasatosporales</taxon>
        <taxon>Streptomycetaceae</taxon>
        <taxon>Streptomyces</taxon>
    </lineage>
</organism>